<sequence>MTAPDPEKRESEHGESDVDDDPKVAGSRADGDDGGSYVGRTFSDDDFDSGQTGAEARSEDD</sequence>
<feature type="region of interest" description="Disordered" evidence="1">
    <location>
        <begin position="1"/>
        <end position="61"/>
    </location>
</feature>
<reference evidence="2" key="2">
    <citation type="submission" date="2015-09" db="EMBL/GenBank/DDBJ databases">
        <title>Draft genome sequence of Mycobacterium neoaurum DSM 44074.</title>
        <authorList>
            <person name="Croce O."/>
            <person name="Robert C."/>
            <person name="Raoult D."/>
            <person name="Drancourt M."/>
        </authorList>
    </citation>
    <scope>NUCLEOTIDE SEQUENCE</scope>
    <source>
        <strain evidence="2">DSM 44074</strain>
    </source>
</reference>
<evidence type="ECO:0000313" key="3">
    <source>
        <dbReference type="Proteomes" id="UP000028864"/>
    </source>
</evidence>
<dbReference type="AlphaFoldDB" id="A0AAV2WHQ5"/>
<organism evidence="2 3">
    <name type="scientific">Mycolicibacterium neoaurum</name>
    <name type="common">Mycobacterium neoaurum</name>
    <dbReference type="NCBI Taxonomy" id="1795"/>
    <lineage>
        <taxon>Bacteria</taxon>
        <taxon>Bacillati</taxon>
        <taxon>Actinomycetota</taxon>
        <taxon>Actinomycetes</taxon>
        <taxon>Mycobacteriales</taxon>
        <taxon>Mycobacteriaceae</taxon>
        <taxon>Mycolicibacterium</taxon>
    </lineage>
</organism>
<name>A0AAV2WHQ5_MYCNE</name>
<accession>A0AAV2WHQ5</accession>
<dbReference type="EMBL" id="LK021337">
    <property type="protein sequence ID" value="CDQ43737.1"/>
    <property type="molecule type" value="Genomic_DNA"/>
</dbReference>
<protein>
    <recommendedName>
        <fullName evidence="4">PAS domain S-box/diguanylate cyclase (GGDEF) domain-containing protein</fullName>
    </recommendedName>
</protein>
<evidence type="ECO:0000256" key="1">
    <source>
        <dbReference type="SAM" id="MobiDB-lite"/>
    </source>
</evidence>
<gene>
    <name evidence="2" type="ORF">BN1047_01608</name>
</gene>
<dbReference type="Proteomes" id="UP000028864">
    <property type="component" value="Unassembled WGS sequence"/>
</dbReference>
<evidence type="ECO:0000313" key="2">
    <source>
        <dbReference type="EMBL" id="CDQ43737.1"/>
    </source>
</evidence>
<feature type="compositionally biased region" description="Basic and acidic residues" evidence="1">
    <location>
        <begin position="1"/>
        <end position="16"/>
    </location>
</feature>
<proteinExistence type="predicted"/>
<dbReference type="RefSeq" id="WP_030134056.1">
    <property type="nucleotide sequence ID" value="NZ_CP074376.1"/>
</dbReference>
<reference evidence="2" key="1">
    <citation type="submission" date="2014-05" db="EMBL/GenBank/DDBJ databases">
        <authorList>
            <person name="Urmite Genomes"/>
        </authorList>
    </citation>
    <scope>NUCLEOTIDE SEQUENCE</scope>
    <source>
        <strain evidence="2">DSM 44074</strain>
    </source>
</reference>
<evidence type="ECO:0008006" key="4">
    <source>
        <dbReference type="Google" id="ProtNLM"/>
    </source>
</evidence>